<dbReference type="Gene3D" id="2.180.10.10">
    <property type="entry name" value="RHS repeat-associated core"/>
    <property type="match status" value="2"/>
</dbReference>
<dbReference type="PANTHER" id="PTHR32305:SF15">
    <property type="entry name" value="PROTEIN RHSA-RELATED"/>
    <property type="match status" value="1"/>
</dbReference>
<keyword evidence="3" id="KW-1185">Reference proteome</keyword>
<dbReference type="InterPro" id="IPR050708">
    <property type="entry name" value="T6SS_VgrG/RHS"/>
</dbReference>
<organism evidence="2 3">
    <name type="scientific">Botryotinia convoluta</name>
    <dbReference type="NCBI Taxonomy" id="54673"/>
    <lineage>
        <taxon>Eukaryota</taxon>
        <taxon>Fungi</taxon>
        <taxon>Dikarya</taxon>
        <taxon>Ascomycota</taxon>
        <taxon>Pezizomycotina</taxon>
        <taxon>Leotiomycetes</taxon>
        <taxon>Helotiales</taxon>
        <taxon>Sclerotiniaceae</taxon>
        <taxon>Botryotinia</taxon>
    </lineage>
</organism>
<dbReference type="OrthoDB" id="442731at2759"/>
<feature type="region of interest" description="Disordered" evidence="1">
    <location>
        <begin position="1507"/>
        <end position="1547"/>
    </location>
</feature>
<proteinExistence type="predicted"/>
<reference evidence="2 3" key="1">
    <citation type="submission" date="2017-12" db="EMBL/GenBank/DDBJ databases">
        <title>Comparative genomics of Botrytis spp.</title>
        <authorList>
            <person name="Valero-Jimenez C.A."/>
            <person name="Tapia P."/>
            <person name="Veloso J."/>
            <person name="Silva-Moreno E."/>
            <person name="Staats M."/>
            <person name="Valdes J.H."/>
            <person name="Van Kan J.A.L."/>
        </authorList>
    </citation>
    <scope>NUCLEOTIDE SEQUENCE [LARGE SCALE GENOMIC DNA]</scope>
    <source>
        <strain evidence="2 3">MUCL11595</strain>
    </source>
</reference>
<dbReference type="EMBL" id="PQXN01000554">
    <property type="protein sequence ID" value="TGO44277.1"/>
    <property type="molecule type" value="Genomic_DNA"/>
</dbReference>
<evidence type="ECO:0000313" key="2">
    <source>
        <dbReference type="EMBL" id="TGO44277.1"/>
    </source>
</evidence>
<evidence type="ECO:0000256" key="1">
    <source>
        <dbReference type="SAM" id="MobiDB-lite"/>
    </source>
</evidence>
<dbReference type="Proteomes" id="UP000297527">
    <property type="component" value="Unassembled WGS sequence"/>
</dbReference>
<comment type="caution">
    <text evidence="2">The sequence shown here is derived from an EMBL/GenBank/DDBJ whole genome shotgun (WGS) entry which is preliminary data.</text>
</comment>
<gene>
    <name evidence="2" type="ORF">BCON_0556g00030</name>
</gene>
<dbReference type="NCBIfam" id="TIGR03696">
    <property type="entry name" value="Rhs_assc_core"/>
    <property type="match status" value="1"/>
</dbReference>
<feature type="compositionally biased region" description="Polar residues" evidence="1">
    <location>
        <begin position="1507"/>
        <end position="1519"/>
    </location>
</feature>
<protein>
    <recommendedName>
        <fullName evidence="4">Insecticide toxin TcdB middle/N-terminal domain-containing protein</fullName>
    </recommendedName>
</protein>
<dbReference type="PANTHER" id="PTHR32305">
    <property type="match status" value="1"/>
</dbReference>
<name>A0A4Z1HGT3_9HELO</name>
<evidence type="ECO:0008006" key="4">
    <source>
        <dbReference type="Google" id="ProtNLM"/>
    </source>
</evidence>
<sequence>MSSNSTIYSQGFNFNGFLQKGVDPRTGQYTCAVDLYQAATKARNCPSFKLSLNFNPLNTQNIGLGQGWSFSLPSYEHRRPKPMLTLSTGESYRFTETSSNLFMLDQKLKSFTIKKLDASSYQVVYKTGQVEILSNFNNSYNKSVLVGLYSHVGKLLSFNWSRSAEDPRLENIKHESDTLLEIKYGISQVEVTTAPNTSESSTFILVQKNNRLTEIRLPVGEASWKFEYQQFGSMNHLKHVTSPSGLVEAIQYEEQGHQLPTYAPFPTIPYVISHTARPGNEQPQITTYYSYSDHNFLAYNSTHNWSDGEDNLYLARDDYEYTSTVRIDGGTQTKNTYNKFHLLTNSTQQKNSKQIIKNLTYYAVPFAEFKNQPAQYQLPKTVETTYNDTVTQASRKETSHHVFDEWGNPTQDVQVNGIKTDRTYYAAAGEDRECPPDPHGFQRYLKTEIVTPATSDLPGLTRSENFSYSQIPTSTGAKAIYFVVVQQRKTLEGDELLTISDYTFLIQPSTKDHGRLSRQVTHLSGQYSTTQDWAYSYPASGKLTQTLTSTTFDNITVQEETSYSLWSGLKLAHKDETGISEEFFYDKLGRLVKAVKSPGTSYESIERQEYTLLGVNSGFRRISTDVKGVQTRYTTDGLERLRRVEKQDDDTSIFRVIQEDSYNSQGQLITISNTDWMRTDNKSSPSEQKISKSVEYDDWGKVWRVTESTGLKILTINDPINLTKVEGIEGEGMVKTQSNTFGSPTEISLYFKNNMLYSKVNYTYDGWNRLIKQKDHLGRTIENRPDSFDRIVETVWSNNRVVKTEYAGHTTAALPISVKINDSTLGEQSFDGLSRVTLKTIGQRKNTQAYQGVSPEPAQITGSSGQQHQLTYEPAIKHALKEMTSSGSKNTYQYDAQTAAPTQFHGSYSIHDLQYLKSGPLSRENIQITGGQAFSTQYTYSMSGKLQKYTDALGKMHEIKYDAFGRPQTLFQGKLKVSFIYDNASRVTESLVEDEETREKLTSSIIYDDFGREVKRSVYKAGGTLTYHLSHMYNELGLVASCRQQNSNNVIMRDETFEYDNHNRLINYKCEGSQPPVDQQGHPLHSQHFIFDNHDNITQILTVFQDGSSNTAVNFFSSNDATQLIKITNTHSDYRPTIELEYDENGCLTRDEKGQILQYDSLSRLTTVRSSNNNILAEYQYDPTGKLACQKVPNQPDTNFFYRHSLIAVKSGDRLISYLSNDSEFWGETVSQDGSTKAYLWALDRQQSVLATLDSQGSGDLQHQNYTPYGSSGPVAGSSSSSIGFNGQWRDPITGWYHLGNGYRVYNPVLMRFHTPDPWSPFTSGEINPYVYCLGDPINRIDPSGHFSLFGMKFGWKDLIMTVVGIAVSVGVGILTGGASLAIQVAVGIAAGIVADVASGMIGDIADDQAITWKSVGLDALGGLVGGIGGEIGGRALKQGIKGTKALPMAVKKVVGRAGSFNVTMAATSGVSRSLSAGVKSGLRGAAREFIPAQVASRSLNELAGFNSQSNNDTELVQDSSNSSANNGGSSNNPLGRSGPAQVGSQSFYLNRGSSSARDVIRPHLKDGGDSFQPGAFPLASSMNDYGAGQSIVANILNRDTRFTYGPLTSIPSEQDS</sequence>
<dbReference type="InterPro" id="IPR022385">
    <property type="entry name" value="Rhs_assc_core"/>
</dbReference>
<evidence type="ECO:0000313" key="3">
    <source>
        <dbReference type="Proteomes" id="UP000297527"/>
    </source>
</evidence>
<feature type="compositionally biased region" description="Low complexity" evidence="1">
    <location>
        <begin position="1520"/>
        <end position="1539"/>
    </location>
</feature>
<accession>A0A4Z1HGT3</accession>